<dbReference type="InterPro" id="IPR002625">
    <property type="entry name" value="Smr_dom"/>
</dbReference>
<dbReference type="Proteomes" id="UP001295423">
    <property type="component" value="Unassembled WGS sequence"/>
</dbReference>
<reference evidence="5" key="1">
    <citation type="submission" date="2023-08" db="EMBL/GenBank/DDBJ databases">
        <authorList>
            <person name="Audoor S."/>
            <person name="Bilcke G."/>
        </authorList>
    </citation>
    <scope>NUCLEOTIDE SEQUENCE</scope>
</reference>
<dbReference type="Gene3D" id="1.25.40.10">
    <property type="entry name" value="Tetratricopeptide repeat domain"/>
    <property type="match status" value="5"/>
</dbReference>
<feature type="repeat" description="PPR" evidence="2">
    <location>
        <begin position="504"/>
        <end position="538"/>
    </location>
</feature>
<sequence length="1048" mass="116606">MFLTSRQYASWKKLSDDIDEMPESKRIRNRSTKRIYPKSRPSDGNFQRAPQRKINDRFRNPNKGGTQRSGYQVRTPEAFRNVYASNTPDKINRWMKDIYDEQTNQSLKDKTPNPFASLSSRDEINFVKLLQSKQAYESILLFVQLGNPDVKVFTTAIFALALSRGPYRQRALDVLPLMDQQKVEPTSLTLIALLGSLDGPNAVSELMRTMERRGITMTTEVFNSAIYAICRTPWGQSTAENSDFQVALNLFQKMKAKRIQPSSKTYHALLQVLAKTGKVDLAIPLLRQWKMSPIAVIRSSDFVWLAAMHVCAQASDCDTVIQLAMEMQEMGCSPTLRHCSALLRAFARAGNDKLAFGTLQLMLGDVDTVEIGNTRELRLPRIAPDLVALNTVIKSCAKAGNFEGASLIFQRMKAGEFFDPDTHYPISPDLITFHSMLQSCRDANLARDIVREIRFSRRNRFGAVTPTNVTYAHAINVCQKADTVDLKLVDLLLGWAKDDSITPSVFMYASAIWAAHKSGNCEKALGYFNAMESAGCIPNAVAFDGLISALGEKGDFEEAVKLYERTRGLGNEVSPATMMRLASSIQSVSNPDEREEFLTRVFEKMSDQGHFIDFGGAIFEALINLYGSQGRFDEALLTFDAIVGPINGACLRSILLSCSTARPPRWMEAITIMHTSDVVESASGPGKVDQVALSNAVIACSKADEFEEGLTLLNLYGDPESSRNKSYSSISVSAIDSLIAACSRGNRPDLAISLFNEMSSAFGVQPDERTYRNAIMTCNRAEHKARYEEKRARDTGETYSSIEWWEVGLALFRRMKEEGVKPDVKVYSSVISACQAAGEWQRALGILENLIEESVDRGDVSLLNTYCFNSAISACEKGGAWVEALDLYERMVDIGGSIRPNFVTVSSLILALDKAGQKDLAQSKFEEGVRKRIVKPWRWTQNDADESIYALDLHNFSAAMAKAAVRSCMDSYFFGITNRMLDDRVGKDLVIITGKGLHTRSTDDPILQQTTLRLLQNEYGVSGAVKESNQGRVIVNVAKLKEFVTSRS</sequence>
<dbReference type="Pfam" id="PF17177">
    <property type="entry name" value="PPR_long"/>
    <property type="match status" value="1"/>
</dbReference>
<keyword evidence="1" id="KW-0677">Repeat</keyword>
<dbReference type="InterPro" id="IPR011990">
    <property type="entry name" value="TPR-like_helical_dom_sf"/>
</dbReference>
<evidence type="ECO:0000256" key="1">
    <source>
        <dbReference type="ARBA" id="ARBA00022737"/>
    </source>
</evidence>
<dbReference type="Pfam" id="PF01535">
    <property type="entry name" value="PPR"/>
    <property type="match status" value="4"/>
</dbReference>
<comment type="caution">
    <text evidence="5">The sequence shown here is derived from an EMBL/GenBank/DDBJ whole genome shotgun (WGS) entry which is preliminary data.</text>
</comment>
<dbReference type="InterPro" id="IPR033443">
    <property type="entry name" value="PROP1-like_PPR_dom"/>
</dbReference>
<dbReference type="AlphaFoldDB" id="A0AAD2CMY7"/>
<feature type="repeat" description="PPR" evidence="2">
    <location>
        <begin position="823"/>
        <end position="857"/>
    </location>
</feature>
<feature type="compositionally biased region" description="Basic residues" evidence="3">
    <location>
        <begin position="27"/>
        <end position="37"/>
    </location>
</feature>
<dbReference type="EMBL" id="CAKOGP040000890">
    <property type="protein sequence ID" value="CAJ1940268.1"/>
    <property type="molecule type" value="Genomic_DNA"/>
</dbReference>
<dbReference type="Gene3D" id="3.30.1370.110">
    <property type="match status" value="1"/>
</dbReference>
<dbReference type="Pfam" id="PF13812">
    <property type="entry name" value="PPR_3"/>
    <property type="match status" value="2"/>
</dbReference>
<proteinExistence type="predicted"/>
<organism evidence="5 6">
    <name type="scientific">Cylindrotheca closterium</name>
    <dbReference type="NCBI Taxonomy" id="2856"/>
    <lineage>
        <taxon>Eukaryota</taxon>
        <taxon>Sar</taxon>
        <taxon>Stramenopiles</taxon>
        <taxon>Ochrophyta</taxon>
        <taxon>Bacillariophyta</taxon>
        <taxon>Bacillariophyceae</taxon>
        <taxon>Bacillariophycidae</taxon>
        <taxon>Bacillariales</taxon>
        <taxon>Bacillariaceae</taxon>
        <taxon>Cylindrotheca</taxon>
    </lineage>
</organism>
<name>A0AAD2CMY7_9STRA</name>
<feature type="domain" description="Smr" evidence="4">
    <location>
        <begin position="951"/>
        <end position="1038"/>
    </location>
</feature>
<dbReference type="PANTHER" id="PTHR47932">
    <property type="entry name" value="ATPASE EXPRESSION PROTEIN 3"/>
    <property type="match status" value="1"/>
</dbReference>
<dbReference type="PROSITE" id="PS51375">
    <property type="entry name" value="PPR"/>
    <property type="match status" value="5"/>
</dbReference>
<protein>
    <recommendedName>
        <fullName evidence="4">Smr domain-containing protein</fullName>
    </recommendedName>
</protein>
<evidence type="ECO:0000256" key="3">
    <source>
        <dbReference type="SAM" id="MobiDB-lite"/>
    </source>
</evidence>
<gene>
    <name evidence="5" type="ORF">CYCCA115_LOCUS6957</name>
</gene>
<dbReference type="PANTHER" id="PTHR47932:SF44">
    <property type="entry name" value="MIOREX COMPLEX COMPONENT 1"/>
    <property type="match status" value="1"/>
</dbReference>
<dbReference type="PROSITE" id="PS50828">
    <property type="entry name" value="SMR"/>
    <property type="match status" value="1"/>
</dbReference>
<dbReference type="InterPro" id="IPR036063">
    <property type="entry name" value="Smr_dom_sf"/>
</dbReference>
<feature type="repeat" description="PPR" evidence="2">
    <location>
        <begin position="539"/>
        <end position="573"/>
    </location>
</feature>
<keyword evidence="6" id="KW-1185">Reference proteome</keyword>
<feature type="region of interest" description="Disordered" evidence="3">
    <location>
        <begin position="25"/>
        <end position="70"/>
    </location>
</feature>
<accession>A0AAD2CMY7</accession>
<dbReference type="NCBIfam" id="TIGR00756">
    <property type="entry name" value="PPR"/>
    <property type="match status" value="2"/>
</dbReference>
<feature type="repeat" description="PPR" evidence="2">
    <location>
        <begin position="864"/>
        <end position="898"/>
    </location>
</feature>
<dbReference type="InterPro" id="IPR002885">
    <property type="entry name" value="PPR_rpt"/>
</dbReference>
<evidence type="ECO:0000256" key="2">
    <source>
        <dbReference type="PROSITE-ProRule" id="PRU00708"/>
    </source>
</evidence>
<feature type="repeat" description="PPR" evidence="2">
    <location>
        <begin position="385"/>
        <end position="419"/>
    </location>
</feature>
<evidence type="ECO:0000313" key="6">
    <source>
        <dbReference type="Proteomes" id="UP001295423"/>
    </source>
</evidence>
<evidence type="ECO:0000313" key="5">
    <source>
        <dbReference type="EMBL" id="CAJ1940268.1"/>
    </source>
</evidence>
<evidence type="ECO:0000259" key="4">
    <source>
        <dbReference type="PROSITE" id="PS50828"/>
    </source>
</evidence>